<protein>
    <submittedName>
        <fullName evidence="1">Uncharacterized protein</fullName>
    </submittedName>
</protein>
<organism evidence="1 2">
    <name type="scientific">Macroventuria anomochaeta</name>
    <dbReference type="NCBI Taxonomy" id="301207"/>
    <lineage>
        <taxon>Eukaryota</taxon>
        <taxon>Fungi</taxon>
        <taxon>Dikarya</taxon>
        <taxon>Ascomycota</taxon>
        <taxon>Pezizomycotina</taxon>
        <taxon>Dothideomycetes</taxon>
        <taxon>Pleosporomycetidae</taxon>
        <taxon>Pleosporales</taxon>
        <taxon>Pleosporineae</taxon>
        <taxon>Didymellaceae</taxon>
        <taxon>Macroventuria</taxon>
    </lineage>
</organism>
<accession>A0ACB6RHA5</accession>
<sequence length="500" mass="56512">MDTAPAPTLFLALPAEIVQHILSFLSLSDLLTVSLVNHALNEHSQQDTLWQPFVQEQVPGHNVPKPKNLTWKELFQQHHPYWFLAKNKIWFADTAHTGKLLVARYDHRINAIEAYALVAERRQPVMQIWEWNPEVIIHTFQPKVQLDLVSPVIRLNGNSYERIYGHRLQHEIHMDVHHEAPLVSAGIHSRLMLTRPWPKDITTNATPVWPPLILPSADRTRNDTSPSGFRHTASKPARMHELSTSTFRIRKWMEFASRPNGVSMRIGEDITTFATLREHCYTPTPQKPWQGIWCGDYAGHGCEFLLVTQPDESPPLPERAEWAMRAREREGSVSSAGSWSTAPTHADTSSSPSDAGDMFETADDLEDSVATLQGADIGDDYSMIDSEELATGDDELVCRGRIEAIKLTGDPNIPRGEYTFIAPDIGPSGLIRVATEEMFKGARIVKSVGHIAARGFREDADTYMTSQLILISHDRLAQYWETFGHVSFYQRVDLDDFVEV</sequence>
<dbReference type="Proteomes" id="UP000799754">
    <property type="component" value="Unassembled WGS sequence"/>
</dbReference>
<reference evidence="1" key="1">
    <citation type="journal article" date="2020" name="Stud. Mycol.">
        <title>101 Dothideomycetes genomes: a test case for predicting lifestyles and emergence of pathogens.</title>
        <authorList>
            <person name="Haridas S."/>
            <person name="Albert R."/>
            <person name="Binder M."/>
            <person name="Bloem J."/>
            <person name="Labutti K."/>
            <person name="Salamov A."/>
            <person name="Andreopoulos B."/>
            <person name="Baker S."/>
            <person name="Barry K."/>
            <person name="Bills G."/>
            <person name="Bluhm B."/>
            <person name="Cannon C."/>
            <person name="Castanera R."/>
            <person name="Culley D."/>
            <person name="Daum C."/>
            <person name="Ezra D."/>
            <person name="Gonzalez J."/>
            <person name="Henrissat B."/>
            <person name="Kuo A."/>
            <person name="Liang C."/>
            <person name="Lipzen A."/>
            <person name="Lutzoni F."/>
            <person name="Magnuson J."/>
            <person name="Mondo S."/>
            <person name="Nolan M."/>
            <person name="Ohm R."/>
            <person name="Pangilinan J."/>
            <person name="Park H.-J."/>
            <person name="Ramirez L."/>
            <person name="Alfaro M."/>
            <person name="Sun H."/>
            <person name="Tritt A."/>
            <person name="Yoshinaga Y."/>
            <person name="Zwiers L.-H."/>
            <person name="Turgeon B."/>
            <person name="Goodwin S."/>
            <person name="Spatafora J."/>
            <person name="Crous P."/>
            <person name="Grigoriev I."/>
        </authorList>
    </citation>
    <scope>NUCLEOTIDE SEQUENCE</scope>
    <source>
        <strain evidence="1">CBS 525.71</strain>
    </source>
</reference>
<name>A0ACB6RHA5_9PLEO</name>
<dbReference type="EMBL" id="MU006757">
    <property type="protein sequence ID" value="KAF2621321.1"/>
    <property type="molecule type" value="Genomic_DNA"/>
</dbReference>
<keyword evidence="2" id="KW-1185">Reference proteome</keyword>
<evidence type="ECO:0000313" key="1">
    <source>
        <dbReference type="EMBL" id="KAF2621321.1"/>
    </source>
</evidence>
<gene>
    <name evidence="1" type="ORF">BU25DRAFT_483155</name>
</gene>
<proteinExistence type="predicted"/>
<evidence type="ECO:0000313" key="2">
    <source>
        <dbReference type="Proteomes" id="UP000799754"/>
    </source>
</evidence>
<comment type="caution">
    <text evidence="1">The sequence shown here is derived from an EMBL/GenBank/DDBJ whole genome shotgun (WGS) entry which is preliminary data.</text>
</comment>